<organism evidence="2">
    <name type="scientific">Vitis vinifera</name>
    <name type="common">Grape</name>
    <dbReference type="NCBI Taxonomy" id="29760"/>
    <lineage>
        <taxon>Eukaryota</taxon>
        <taxon>Viridiplantae</taxon>
        <taxon>Streptophyta</taxon>
        <taxon>Embryophyta</taxon>
        <taxon>Tracheophyta</taxon>
        <taxon>Spermatophyta</taxon>
        <taxon>Magnoliopsida</taxon>
        <taxon>eudicotyledons</taxon>
        <taxon>Gunneridae</taxon>
        <taxon>Pentapetalae</taxon>
        <taxon>rosids</taxon>
        <taxon>Vitales</taxon>
        <taxon>Vitaceae</taxon>
        <taxon>Viteae</taxon>
        <taxon>Vitis</taxon>
    </lineage>
</organism>
<name>A5APR5_VITVI</name>
<gene>
    <name evidence="2" type="ORF">VITISV_019169</name>
</gene>
<accession>A5APR5</accession>
<sequence>MGFVKRKGNISGTGEKRRRRHCEKFHIAGTLTGRLGEVQDQSTTNDEKSVSVPSTVDENVEGDETPSEELDVGARRISTASQIIEKASATHEERSDARSDLSTEITDQILSSKGLVSKEVEESQSDDTTTNVEVQIETPPIAKPVEDGRCS</sequence>
<feature type="region of interest" description="Disordered" evidence="1">
    <location>
        <begin position="28"/>
        <end position="71"/>
    </location>
</feature>
<feature type="region of interest" description="Disordered" evidence="1">
    <location>
        <begin position="1"/>
        <end position="20"/>
    </location>
</feature>
<evidence type="ECO:0000313" key="2">
    <source>
        <dbReference type="EMBL" id="CAN66997.1"/>
    </source>
</evidence>
<reference evidence="2" key="1">
    <citation type="journal article" date="2007" name="PLoS ONE">
        <title>The first genome sequence of an elite grapevine cultivar (Pinot noir Vitis vinifera L.): coping with a highly heterozygous genome.</title>
        <authorList>
            <person name="Velasco R."/>
            <person name="Zharkikh A."/>
            <person name="Troggio M."/>
            <person name="Cartwright D.A."/>
            <person name="Cestaro A."/>
            <person name="Pruss D."/>
            <person name="Pindo M."/>
            <person name="FitzGerald L.M."/>
            <person name="Vezzulli S."/>
            <person name="Reid J."/>
            <person name="Malacarne G."/>
            <person name="Iliev D."/>
            <person name="Coppola G."/>
            <person name="Wardell B."/>
            <person name="Micheletti D."/>
            <person name="Macalma T."/>
            <person name="Facci M."/>
            <person name="Mitchell J.T."/>
            <person name="Perazzolli M."/>
            <person name="Eldredge G."/>
            <person name="Gatto P."/>
            <person name="Oyzerski R."/>
            <person name="Moretto M."/>
            <person name="Gutin N."/>
            <person name="Stefanini M."/>
            <person name="Chen Y."/>
            <person name="Segala C."/>
            <person name="Davenport C."/>
            <person name="Dematte L."/>
            <person name="Mraz A."/>
            <person name="Battilana J."/>
            <person name="Stormo K."/>
            <person name="Costa F."/>
            <person name="Tao Q."/>
            <person name="Si-Ammour A."/>
            <person name="Harkins T."/>
            <person name="Lackey A."/>
            <person name="Perbost C."/>
            <person name="Taillon B."/>
            <person name="Stella A."/>
            <person name="Solovyev V."/>
            <person name="Fawcett J.A."/>
            <person name="Sterck L."/>
            <person name="Vandepoele K."/>
            <person name="Grando S.M."/>
            <person name="Toppo S."/>
            <person name="Moser C."/>
            <person name="Lanchbury J."/>
            <person name="Bogden R."/>
            <person name="Skolnick M."/>
            <person name="Sgaramella V."/>
            <person name="Bhatnagar S.K."/>
            <person name="Fontana P."/>
            <person name="Gutin A."/>
            <person name="Van de Peer Y."/>
            <person name="Salamini F."/>
            <person name="Viola R."/>
        </authorList>
    </citation>
    <scope>NUCLEOTIDE SEQUENCE</scope>
</reference>
<dbReference type="ExpressionAtlas" id="A5APR5">
    <property type="expression patterns" value="baseline and differential"/>
</dbReference>
<protein>
    <submittedName>
        <fullName evidence="2">Uncharacterized protein</fullName>
    </submittedName>
</protein>
<feature type="region of interest" description="Disordered" evidence="1">
    <location>
        <begin position="113"/>
        <end position="151"/>
    </location>
</feature>
<feature type="compositionally biased region" description="Acidic residues" evidence="1">
    <location>
        <begin position="58"/>
        <end position="71"/>
    </location>
</feature>
<proteinExistence type="predicted"/>
<dbReference type="EMBL" id="AM431674">
    <property type="protein sequence ID" value="CAN66997.1"/>
    <property type="molecule type" value="Genomic_DNA"/>
</dbReference>
<dbReference type="AlphaFoldDB" id="A5APR5"/>
<evidence type="ECO:0000256" key="1">
    <source>
        <dbReference type="SAM" id="MobiDB-lite"/>
    </source>
</evidence>